<dbReference type="Gene3D" id="3.40.1390.10">
    <property type="entry name" value="MurE/MurF, N-terminal domain"/>
    <property type="match status" value="1"/>
</dbReference>
<dbReference type="SUPFAM" id="SSF53244">
    <property type="entry name" value="MurD-like peptide ligases, peptide-binding domain"/>
    <property type="match status" value="1"/>
</dbReference>
<feature type="domain" description="Mur ligase C-terminal" evidence="2">
    <location>
        <begin position="616"/>
        <end position="710"/>
    </location>
</feature>
<dbReference type="Gene3D" id="3.90.190.20">
    <property type="entry name" value="Mur ligase, C-terminal domain"/>
    <property type="match status" value="1"/>
</dbReference>
<dbReference type="InterPro" id="IPR013221">
    <property type="entry name" value="Mur_ligase_cen"/>
</dbReference>
<name>A0AAW1NYN7_9CHLO</name>
<feature type="region of interest" description="Disordered" evidence="1">
    <location>
        <begin position="159"/>
        <end position="179"/>
    </location>
</feature>
<dbReference type="Gene3D" id="3.40.1190.10">
    <property type="entry name" value="Mur-like, catalytic domain"/>
    <property type="match status" value="1"/>
</dbReference>
<feature type="domain" description="Mur ligase central" evidence="3">
    <location>
        <begin position="342"/>
        <end position="581"/>
    </location>
</feature>
<accession>A0AAW1NYN7</accession>
<protein>
    <submittedName>
        <fullName evidence="4">Uncharacterized protein</fullName>
    </submittedName>
</protein>
<dbReference type="Pfam" id="PF08245">
    <property type="entry name" value="Mur_ligase_M"/>
    <property type="match status" value="1"/>
</dbReference>
<dbReference type="PANTHER" id="PTHR23135">
    <property type="entry name" value="MUR LIGASE FAMILY MEMBER"/>
    <property type="match status" value="1"/>
</dbReference>
<dbReference type="SUPFAM" id="SSF63418">
    <property type="entry name" value="MurE/MurF N-terminal domain"/>
    <property type="match status" value="1"/>
</dbReference>
<evidence type="ECO:0000256" key="1">
    <source>
        <dbReference type="SAM" id="MobiDB-lite"/>
    </source>
</evidence>
<feature type="region of interest" description="Disordered" evidence="1">
    <location>
        <begin position="202"/>
        <end position="229"/>
    </location>
</feature>
<feature type="region of interest" description="Disordered" evidence="1">
    <location>
        <begin position="68"/>
        <end position="147"/>
    </location>
</feature>
<evidence type="ECO:0000313" key="5">
    <source>
        <dbReference type="Proteomes" id="UP001465755"/>
    </source>
</evidence>
<evidence type="ECO:0000259" key="3">
    <source>
        <dbReference type="Pfam" id="PF08245"/>
    </source>
</evidence>
<proteinExistence type="predicted"/>
<sequence>MASCFANLAACGQAQTARAAHTATCHLLQAHPHVYRASPARQCAKRAAREGKQRRVIRPRRSETLRCRAIDEVPDFGDEDLGDDDEAGLGEEEDVDEDDAGAVSDADADEDESDDDRVIEDDDDQDQGDAEDDDLGIAGLSGVDLEEGGDDMALESREAQGIAAGDESDEEALSDADLDDGDLDAIIGAADTEALDDYMLSRQSDAEASATEDSQAESDEELQQTYPEPKERQYKLSDLMAAAGYNINHKDIDSVTISRGDLYLALPEVIDRLGMPYDGQNYAWHALSRGAVAIVAQDDYPVDPELQEHVPVLTVPCMAEATHMLAATFYERPSKRMTTVGVTGTRGKTTTCWLIRGILEAVPQLTGMVGSIEYALAHDKLSEDGDLWVPDEEDPTLKRECSTPFHLAPYQGKYNVPDATPDALAMQKLLAGMADRDAASCVIEAEPYSIAAERCSEVDFDVAVFTNVSEDKMEGFDNLEDYLKAIGSLFLRLDDPTRHRAVINIDDPYSDDIRVYPERAKVRVVTYSMSNRTADVHMLRAKCDPWETVLEIMTPWGEMELYSFVIGRHNIPNILAAVATAFALSKDSDQMGLGGGLPIGIQEVADGIEATVIVPGRCETIDEGQNFGVVVDAANDPQSLSRLLDSMRECIGETRAARIFLIFGCDGGDDAWARPHMGEVAHYKADFVILTSSSPRNEQPDHIIYDIVAGFPDHILEENAKMPFPPGFLQDPGRVPAEALEFLWHHCWEYRRYVCEDRWTAIRWAIATARDKDIVIIAGRGNRDYQEWHADDRIYRGWIDDRVEARNALSKLRALVPALRAMERHDLPWIEEGERDVRTYNPDAEFMRP</sequence>
<dbReference type="EMBL" id="JALJOQ010000090">
    <property type="protein sequence ID" value="KAK9799389.1"/>
    <property type="molecule type" value="Genomic_DNA"/>
</dbReference>
<comment type="caution">
    <text evidence="4">The sequence shown here is derived from an EMBL/GenBank/DDBJ whole genome shotgun (WGS) entry which is preliminary data.</text>
</comment>
<dbReference type="GO" id="GO:0016881">
    <property type="term" value="F:acid-amino acid ligase activity"/>
    <property type="evidence" value="ECO:0007669"/>
    <property type="project" value="InterPro"/>
</dbReference>
<dbReference type="PANTHER" id="PTHR23135:SF4">
    <property type="entry name" value="UDP-N-ACETYLMURAMOYL-L-ALANYL-D-GLUTAMATE--2,6-DIAMINOPIMELATE LIGASE MURE HOMOLOG, CHLOROPLASTIC"/>
    <property type="match status" value="1"/>
</dbReference>
<dbReference type="InterPro" id="IPR036565">
    <property type="entry name" value="Mur-like_cat_sf"/>
</dbReference>
<feature type="compositionally biased region" description="Acidic residues" evidence="1">
    <location>
        <begin position="72"/>
        <end position="135"/>
    </location>
</feature>
<gene>
    <name evidence="4" type="ORF">WJX73_010816</name>
</gene>
<dbReference type="InterPro" id="IPR004101">
    <property type="entry name" value="Mur_ligase_C"/>
</dbReference>
<dbReference type="GO" id="GO:0005524">
    <property type="term" value="F:ATP binding"/>
    <property type="evidence" value="ECO:0007669"/>
    <property type="project" value="InterPro"/>
</dbReference>
<dbReference type="SUPFAM" id="SSF53623">
    <property type="entry name" value="MurD-like peptide ligases, catalytic domain"/>
    <property type="match status" value="1"/>
</dbReference>
<dbReference type="AlphaFoldDB" id="A0AAW1NYN7"/>
<feature type="compositionally biased region" description="Acidic residues" evidence="1">
    <location>
        <begin position="166"/>
        <end position="179"/>
    </location>
</feature>
<dbReference type="Pfam" id="PF02875">
    <property type="entry name" value="Mur_ligase_C"/>
    <property type="match status" value="1"/>
</dbReference>
<evidence type="ECO:0000313" key="4">
    <source>
        <dbReference type="EMBL" id="KAK9799389.1"/>
    </source>
</evidence>
<keyword evidence="5" id="KW-1185">Reference proteome</keyword>
<dbReference type="Proteomes" id="UP001465755">
    <property type="component" value="Unassembled WGS sequence"/>
</dbReference>
<dbReference type="InterPro" id="IPR036615">
    <property type="entry name" value="Mur_ligase_C_dom_sf"/>
</dbReference>
<reference evidence="4 5" key="1">
    <citation type="journal article" date="2024" name="Nat. Commun.">
        <title>Phylogenomics reveals the evolutionary origins of lichenization in chlorophyte algae.</title>
        <authorList>
            <person name="Puginier C."/>
            <person name="Libourel C."/>
            <person name="Otte J."/>
            <person name="Skaloud P."/>
            <person name="Haon M."/>
            <person name="Grisel S."/>
            <person name="Petersen M."/>
            <person name="Berrin J.G."/>
            <person name="Delaux P.M."/>
            <person name="Dal Grande F."/>
            <person name="Keller J."/>
        </authorList>
    </citation>
    <scope>NUCLEOTIDE SEQUENCE [LARGE SCALE GENOMIC DNA]</scope>
    <source>
        <strain evidence="4 5">SAG 2036</strain>
    </source>
</reference>
<dbReference type="InterPro" id="IPR035911">
    <property type="entry name" value="MurE/MurF_N"/>
</dbReference>
<organism evidence="4 5">
    <name type="scientific">Symbiochloris irregularis</name>
    <dbReference type="NCBI Taxonomy" id="706552"/>
    <lineage>
        <taxon>Eukaryota</taxon>
        <taxon>Viridiplantae</taxon>
        <taxon>Chlorophyta</taxon>
        <taxon>core chlorophytes</taxon>
        <taxon>Trebouxiophyceae</taxon>
        <taxon>Trebouxiales</taxon>
        <taxon>Trebouxiaceae</taxon>
        <taxon>Symbiochloris</taxon>
    </lineage>
</organism>
<evidence type="ECO:0000259" key="2">
    <source>
        <dbReference type="Pfam" id="PF02875"/>
    </source>
</evidence>